<protein>
    <recommendedName>
        <fullName evidence="3">PPM-type phosphatase domain-containing protein</fullName>
    </recommendedName>
</protein>
<evidence type="ECO:0008006" key="3">
    <source>
        <dbReference type="Google" id="ProtNLM"/>
    </source>
</evidence>
<reference evidence="1 2" key="1">
    <citation type="submission" date="2018-09" db="EMBL/GenBank/DDBJ databases">
        <title>YIM PH21274 draft genome.</title>
        <authorList>
            <person name="Miao C."/>
        </authorList>
    </citation>
    <scope>NUCLEOTIDE SEQUENCE [LARGE SCALE GENOMIC DNA]</scope>
    <source>
        <strain evidence="1 2">YIM PH 21724</strain>
    </source>
</reference>
<dbReference type="AlphaFoldDB" id="A0A3A4KGX9"/>
<comment type="caution">
    <text evidence="1">The sequence shown here is derived from an EMBL/GenBank/DDBJ whole genome shotgun (WGS) entry which is preliminary data.</text>
</comment>
<evidence type="ECO:0000313" key="1">
    <source>
        <dbReference type="EMBL" id="RJO75248.1"/>
    </source>
</evidence>
<evidence type="ECO:0000313" key="2">
    <source>
        <dbReference type="Proteomes" id="UP000266677"/>
    </source>
</evidence>
<proteinExistence type="predicted"/>
<sequence>MADGATDSSRAGVWAEILAAAFVLNWPVPVRIFDTRILDRLRMRWRRTVYRDTLPWHAIWKLDRDPGAAAFAGVELDPPSRSYDVVAVGDCCVFHIRHRELVNVGPIDDWRKFTSRPDLVKATRGEESHRAALWRYHGTYQQGDLLVLATDALSKYLLRRYERTGEVDIDECDVGSDHFADWVAGARSTGELDNDDTTACVVTL</sequence>
<gene>
    <name evidence="1" type="ORF">D5S18_18010</name>
</gene>
<organism evidence="1 2">
    <name type="scientific">Nocardia panacis</name>
    <dbReference type="NCBI Taxonomy" id="2340916"/>
    <lineage>
        <taxon>Bacteria</taxon>
        <taxon>Bacillati</taxon>
        <taxon>Actinomycetota</taxon>
        <taxon>Actinomycetes</taxon>
        <taxon>Mycobacteriales</taxon>
        <taxon>Nocardiaceae</taxon>
        <taxon>Nocardia</taxon>
    </lineage>
</organism>
<dbReference type="Proteomes" id="UP000266677">
    <property type="component" value="Unassembled WGS sequence"/>
</dbReference>
<dbReference type="InterPro" id="IPR036457">
    <property type="entry name" value="PPM-type-like_dom_sf"/>
</dbReference>
<dbReference type="EMBL" id="QZFU01000019">
    <property type="protein sequence ID" value="RJO75248.1"/>
    <property type="molecule type" value="Genomic_DNA"/>
</dbReference>
<accession>A0A3A4KGX9</accession>
<dbReference type="SUPFAM" id="SSF81606">
    <property type="entry name" value="PP2C-like"/>
    <property type="match status" value="1"/>
</dbReference>
<name>A0A3A4KGX9_9NOCA</name>
<keyword evidence="2" id="KW-1185">Reference proteome</keyword>